<evidence type="ECO:0000313" key="2">
    <source>
        <dbReference type="EMBL" id="CAF1028298.1"/>
    </source>
</evidence>
<dbReference type="CDD" id="cd06588">
    <property type="entry name" value="PhnB_like"/>
    <property type="match status" value="1"/>
</dbReference>
<dbReference type="InterPro" id="IPR029068">
    <property type="entry name" value="Glyas_Bleomycin-R_OHBP_Dase"/>
</dbReference>
<comment type="caution">
    <text evidence="3">The sequence shown here is derived from an EMBL/GenBank/DDBJ whole genome shotgun (WGS) entry which is preliminary data.</text>
</comment>
<dbReference type="AlphaFoldDB" id="A0A8S2JFS3"/>
<accession>A0A8S2JFS3</accession>
<feature type="domain" description="PhnB-like" evidence="1">
    <location>
        <begin position="141"/>
        <end position="239"/>
    </location>
</feature>
<dbReference type="Proteomes" id="UP000682733">
    <property type="component" value="Unassembled WGS sequence"/>
</dbReference>
<gene>
    <name evidence="2" type="ORF">OVA965_LOCUS15855</name>
    <name evidence="3" type="ORF">TMI583_LOCUS15864</name>
</gene>
<protein>
    <recommendedName>
        <fullName evidence="1">PhnB-like domain-containing protein</fullName>
    </recommendedName>
</protein>
<evidence type="ECO:0000313" key="4">
    <source>
        <dbReference type="Proteomes" id="UP000682733"/>
    </source>
</evidence>
<dbReference type="PANTHER" id="PTHR33990:SF1">
    <property type="entry name" value="PROTEIN YJDN"/>
    <property type="match status" value="1"/>
</dbReference>
<evidence type="ECO:0000313" key="3">
    <source>
        <dbReference type="EMBL" id="CAF3796632.1"/>
    </source>
</evidence>
<dbReference type="PANTHER" id="PTHR33990">
    <property type="entry name" value="PROTEIN YJDN-RELATED"/>
    <property type="match status" value="1"/>
</dbReference>
<proteinExistence type="predicted"/>
<dbReference type="Pfam" id="PF06983">
    <property type="entry name" value="3-dmu-9_3-mt"/>
    <property type="match status" value="1"/>
</dbReference>
<dbReference type="SUPFAM" id="SSF54593">
    <property type="entry name" value="Glyoxalase/Bleomycin resistance protein/Dihydroxybiphenyl dioxygenase"/>
    <property type="match status" value="1"/>
</dbReference>
<dbReference type="Proteomes" id="UP000677228">
    <property type="component" value="Unassembled WGS sequence"/>
</dbReference>
<organism evidence="3 4">
    <name type="scientific">Didymodactylos carnosus</name>
    <dbReference type="NCBI Taxonomy" id="1234261"/>
    <lineage>
        <taxon>Eukaryota</taxon>
        <taxon>Metazoa</taxon>
        <taxon>Spiralia</taxon>
        <taxon>Gnathifera</taxon>
        <taxon>Rotifera</taxon>
        <taxon>Eurotatoria</taxon>
        <taxon>Bdelloidea</taxon>
        <taxon>Philodinida</taxon>
        <taxon>Philodinidae</taxon>
        <taxon>Didymodactylos</taxon>
    </lineage>
</organism>
<name>A0A8S2JFS3_9BILA</name>
<dbReference type="EMBL" id="CAJOBA010007242">
    <property type="protein sequence ID" value="CAF3796632.1"/>
    <property type="molecule type" value="Genomic_DNA"/>
</dbReference>
<dbReference type="InterPro" id="IPR028973">
    <property type="entry name" value="PhnB-like"/>
</dbReference>
<reference evidence="3" key="1">
    <citation type="submission" date="2021-02" db="EMBL/GenBank/DDBJ databases">
        <authorList>
            <person name="Nowell W R."/>
        </authorList>
    </citation>
    <scope>NUCLEOTIDE SEQUENCE</scope>
</reference>
<dbReference type="Gene3D" id="3.10.180.10">
    <property type="entry name" value="2,3-Dihydroxybiphenyl 1,2-Dioxygenase, domain 1"/>
    <property type="match status" value="1"/>
</dbReference>
<sequence length="325" mass="36871">MVKTAPLYLSPFRSYKDYVITEPSDITTKVSSDNNCEQALERRSADNIERIAFAIQTTLDIFNVIVDIEPDIENDIKIEFGQITKATRLKIMETIRKQFYINDNPGSLNDSIINHPPNKIHNSVSIDPDFVSRVKMGLNVYLSFNGNCEEAMNFYKNIINAQIESIQYYDGISCVKFSESYKSKIAHGVMFINGTKLMCADVCEDKNLNVGNNFSLALDFKNVEDMQRMFDALSTNEGKITMPIQDTFWNAKFVQDVETRWNSIEFCVLKLLLNILEPLKEITPDISSAATSTISLILMFLTVVLNSSEPDLTCINDTRIAMKVN</sequence>
<evidence type="ECO:0000259" key="1">
    <source>
        <dbReference type="Pfam" id="PF06983"/>
    </source>
</evidence>
<dbReference type="EMBL" id="CAJNOK010007231">
    <property type="protein sequence ID" value="CAF1028298.1"/>
    <property type="molecule type" value="Genomic_DNA"/>
</dbReference>